<dbReference type="InParanoid" id="A0A0V0QSW0"/>
<dbReference type="OrthoDB" id="74705at2759"/>
<sequence>MEQSVEYERMIRKKKTILMFMSNESDSKKFQSAEDIQEQMFAEHSNDFQLFAKLLDLQDAQFNYLQQDKKDVDALKCYTQTPLITNIVNLLQDEHQFKNFIINIKQNEFINFYEGLLLAFARTNAAYKMILKLKNLIKGIIGINQSADLASAFSMIVNQTCKAVQCDRASVFLIDRKRDELWTKLAKGTFVTIKVQLGQGLAGYVGKTGETINVLDAQQDTRFNKDADRKQNYKTKTVLCVPIIVNAKGIENIVYQQQNDLNQQIKQKKEGQQQQSLYMSKILEETLDDICSIVSNLTENLRQNYFEQNENENNFNGKVNVQQNQILNENNQISIQNEEKYTNQADKNDLN</sequence>
<accession>A0A0V0QSW0</accession>
<dbReference type="Proteomes" id="UP000054937">
    <property type="component" value="Unassembled WGS sequence"/>
</dbReference>
<protein>
    <recommendedName>
        <fullName evidence="1">GAF domain-containing protein</fullName>
    </recommendedName>
</protein>
<feature type="domain" description="GAF" evidence="1">
    <location>
        <begin position="148"/>
        <end position="308"/>
    </location>
</feature>
<dbReference type="InterPro" id="IPR003018">
    <property type="entry name" value="GAF"/>
</dbReference>
<comment type="caution">
    <text evidence="2">The sequence shown here is derived from an EMBL/GenBank/DDBJ whole genome shotgun (WGS) entry which is preliminary data.</text>
</comment>
<dbReference type="InterPro" id="IPR029016">
    <property type="entry name" value="GAF-like_dom_sf"/>
</dbReference>
<evidence type="ECO:0000313" key="3">
    <source>
        <dbReference type="Proteomes" id="UP000054937"/>
    </source>
</evidence>
<reference evidence="2 3" key="1">
    <citation type="journal article" date="2015" name="Sci. Rep.">
        <title>Genome of the facultative scuticociliatosis pathogen Pseudocohnilembus persalinus provides insight into its virulence through horizontal gene transfer.</title>
        <authorList>
            <person name="Xiong J."/>
            <person name="Wang G."/>
            <person name="Cheng J."/>
            <person name="Tian M."/>
            <person name="Pan X."/>
            <person name="Warren A."/>
            <person name="Jiang C."/>
            <person name="Yuan D."/>
            <person name="Miao W."/>
        </authorList>
    </citation>
    <scope>NUCLEOTIDE SEQUENCE [LARGE SCALE GENOMIC DNA]</scope>
    <source>
        <strain evidence="2">36N120E</strain>
    </source>
</reference>
<evidence type="ECO:0000313" key="2">
    <source>
        <dbReference type="EMBL" id="KRX05013.1"/>
    </source>
</evidence>
<name>A0A0V0QSW0_PSEPJ</name>
<dbReference type="Gene3D" id="3.30.450.40">
    <property type="match status" value="1"/>
</dbReference>
<dbReference type="Pfam" id="PF01590">
    <property type="entry name" value="GAF"/>
    <property type="match status" value="1"/>
</dbReference>
<dbReference type="SMART" id="SM00065">
    <property type="entry name" value="GAF"/>
    <property type="match status" value="1"/>
</dbReference>
<dbReference type="AlphaFoldDB" id="A0A0V0QSW0"/>
<gene>
    <name evidence="2" type="ORF">PPERSA_06647</name>
</gene>
<dbReference type="EMBL" id="LDAU01000110">
    <property type="protein sequence ID" value="KRX05013.1"/>
    <property type="molecule type" value="Genomic_DNA"/>
</dbReference>
<organism evidence="2 3">
    <name type="scientific">Pseudocohnilembus persalinus</name>
    <name type="common">Ciliate</name>
    <dbReference type="NCBI Taxonomy" id="266149"/>
    <lineage>
        <taxon>Eukaryota</taxon>
        <taxon>Sar</taxon>
        <taxon>Alveolata</taxon>
        <taxon>Ciliophora</taxon>
        <taxon>Intramacronucleata</taxon>
        <taxon>Oligohymenophorea</taxon>
        <taxon>Scuticociliatia</taxon>
        <taxon>Philasterida</taxon>
        <taxon>Pseudocohnilembidae</taxon>
        <taxon>Pseudocohnilembus</taxon>
    </lineage>
</organism>
<evidence type="ECO:0000259" key="1">
    <source>
        <dbReference type="SMART" id="SM00065"/>
    </source>
</evidence>
<dbReference type="SUPFAM" id="SSF55781">
    <property type="entry name" value="GAF domain-like"/>
    <property type="match status" value="1"/>
</dbReference>
<keyword evidence="3" id="KW-1185">Reference proteome</keyword>
<proteinExistence type="predicted"/>